<evidence type="ECO:0000313" key="3">
    <source>
        <dbReference type="Proteomes" id="UP000281738"/>
    </source>
</evidence>
<proteinExistence type="predicted"/>
<dbReference type="EMBL" id="RKHO01000001">
    <property type="protein sequence ID" value="ROR89356.1"/>
    <property type="molecule type" value="Genomic_DNA"/>
</dbReference>
<name>A0A3N2CPM4_9ACTN</name>
<feature type="coiled-coil region" evidence="1">
    <location>
        <begin position="71"/>
        <end position="98"/>
    </location>
</feature>
<evidence type="ECO:0000313" key="2">
    <source>
        <dbReference type="EMBL" id="ROR89356.1"/>
    </source>
</evidence>
<dbReference type="OrthoDB" id="3752094at2"/>
<comment type="caution">
    <text evidence="2">The sequence shown here is derived from an EMBL/GenBank/DDBJ whole genome shotgun (WGS) entry which is preliminary data.</text>
</comment>
<organism evidence="2 3">
    <name type="scientific">Nocardioides aurantiacus</name>
    <dbReference type="NCBI Taxonomy" id="86796"/>
    <lineage>
        <taxon>Bacteria</taxon>
        <taxon>Bacillati</taxon>
        <taxon>Actinomycetota</taxon>
        <taxon>Actinomycetes</taxon>
        <taxon>Propionibacteriales</taxon>
        <taxon>Nocardioidaceae</taxon>
        <taxon>Nocardioides</taxon>
    </lineage>
</organism>
<reference evidence="2 3" key="1">
    <citation type="submission" date="2018-11" db="EMBL/GenBank/DDBJ databases">
        <title>Sequencing the genomes of 1000 actinobacteria strains.</title>
        <authorList>
            <person name="Klenk H.-P."/>
        </authorList>
    </citation>
    <scope>NUCLEOTIDE SEQUENCE [LARGE SCALE GENOMIC DNA]</scope>
    <source>
        <strain evidence="2 3">DSM 12652</strain>
    </source>
</reference>
<protein>
    <submittedName>
        <fullName evidence="2">Uncharacterized protein</fullName>
    </submittedName>
</protein>
<dbReference type="RefSeq" id="WP_123388730.1">
    <property type="nucleotide sequence ID" value="NZ_RKHO01000001.1"/>
</dbReference>
<accession>A0A3N2CPM4</accession>
<dbReference type="AlphaFoldDB" id="A0A3N2CPM4"/>
<sequence>MVSIDTVLQWQPGTLGDVADVLSRKRKKLVDLQDEMDGSEPPTTWVAGSASRARTSHEKLRLRLLDMAAEVSDVTVNLDDAQTRIKEAKQSLQDALSSAASQGFEVDKKTGAVKDPRTYTNTAERDAIGVLVDQVSADIDAALQAAQEADMDLAKALTAAVDGKTDGGTGSLSDAINQRPVSMDDLSPEELAALLGEDVTVHTISAYLELEAELGSFEFEGKAQADYKVMADGTTILALHLEGGLGREIEVGGTEADVGAGGTTDLELKFDTPQEAQEFLENLREEAFHDIGVWDVATGDAPIEIARNVASYVNEQDIDSFRTGVYASGEMEFDSPWARGAVEGRAEAYYDWAKDQYGLKVEASVDAELGQRESGYNAAASLAGEIKIDDDGKFDSFTLSGKMDGTAANSTLGIAAPPGTSTGAGVDVQLKVDDKNPALDEIKTALSQGDVDRAKDLALQNGELTVRQTMVEKYAEDDYELDLKFAEVEAGWGASGETATTIWHREAGRDEMIRVNPATDLPHYGGWGG</sequence>
<gene>
    <name evidence="2" type="ORF">EDD33_0176</name>
</gene>
<dbReference type="Proteomes" id="UP000281738">
    <property type="component" value="Unassembled WGS sequence"/>
</dbReference>
<keyword evidence="3" id="KW-1185">Reference proteome</keyword>
<evidence type="ECO:0000256" key="1">
    <source>
        <dbReference type="SAM" id="Coils"/>
    </source>
</evidence>
<keyword evidence="1" id="KW-0175">Coiled coil</keyword>